<proteinExistence type="inferred from homology"/>
<dbReference type="InterPro" id="IPR007865">
    <property type="entry name" value="Aminopep_P_N"/>
</dbReference>
<dbReference type="GO" id="GO:0030145">
    <property type="term" value="F:manganese ion binding"/>
    <property type="evidence" value="ECO:0007669"/>
    <property type="project" value="InterPro"/>
</dbReference>
<reference evidence="10" key="1">
    <citation type="submission" date="2020-05" db="EMBL/GenBank/DDBJ databases">
        <title>Phylogenomic resolution of chytrid fungi.</title>
        <authorList>
            <person name="Stajich J.E."/>
            <person name="Amses K."/>
            <person name="Simmons R."/>
            <person name="Seto K."/>
            <person name="Myers J."/>
            <person name="Bonds A."/>
            <person name="Quandt C.A."/>
            <person name="Barry K."/>
            <person name="Liu P."/>
            <person name="Grigoriev I."/>
            <person name="Longcore J.E."/>
            <person name="James T.Y."/>
        </authorList>
    </citation>
    <scope>NUCLEOTIDE SEQUENCE</scope>
    <source>
        <strain evidence="10">JEL0513</strain>
    </source>
</reference>
<gene>
    <name evidence="10" type="ORF">HK100_011103</name>
</gene>
<dbReference type="Gene3D" id="3.90.230.10">
    <property type="entry name" value="Creatinase/methionine aminopeptidase superfamily"/>
    <property type="match status" value="1"/>
</dbReference>
<evidence type="ECO:0000256" key="5">
    <source>
        <dbReference type="ARBA" id="ARBA00023211"/>
    </source>
</evidence>
<protein>
    <submittedName>
        <fullName evidence="10">Uncharacterized protein</fullName>
    </submittedName>
</protein>
<evidence type="ECO:0000256" key="1">
    <source>
        <dbReference type="ARBA" id="ARBA00001936"/>
    </source>
</evidence>
<evidence type="ECO:0000256" key="6">
    <source>
        <dbReference type="RuleBase" id="RU000590"/>
    </source>
</evidence>
<dbReference type="PANTHER" id="PTHR43226:SF1">
    <property type="entry name" value="XAA-PRO DIPEPTIDASE"/>
    <property type="match status" value="1"/>
</dbReference>
<keyword evidence="5" id="KW-0464">Manganese</keyword>
<name>A0AAD5T1N5_9FUNG</name>
<comment type="cofactor">
    <cofactor evidence="1">
        <name>Mn(2+)</name>
        <dbReference type="ChEBI" id="CHEBI:29035"/>
    </cofactor>
</comment>
<evidence type="ECO:0000256" key="4">
    <source>
        <dbReference type="ARBA" id="ARBA00022801"/>
    </source>
</evidence>
<dbReference type="Pfam" id="PF05195">
    <property type="entry name" value="AMP_N"/>
    <property type="match status" value="1"/>
</dbReference>
<evidence type="ECO:0000259" key="8">
    <source>
        <dbReference type="Pfam" id="PF00557"/>
    </source>
</evidence>
<dbReference type="GO" id="GO:0006508">
    <property type="term" value="P:proteolysis"/>
    <property type="evidence" value="ECO:0007669"/>
    <property type="project" value="TreeGrafter"/>
</dbReference>
<dbReference type="PROSITE" id="PS00491">
    <property type="entry name" value="PROLINE_PEPTIDASE"/>
    <property type="match status" value="1"/>
</dbReference>
<evidence type="ECO:0000256" key="3">
    <source>
        <dbReference type="ARBA" id="ARBA00022723"/>
    </source>
</evidence>
<dbReference type="InterPro" id="IPR029149">
    <property type="entry name" value="Creatin/AminoP/Spt16_N"/>
</dbReference>
<dbReference type="InterPro" id="IPR052433">
    <property type="entry name" value="X-Pro_dipept-like"/>
</dbReference>
<evidence type="ECO:0000256" key="7">
    <source>
        <dbReference type="SAM" id="Phobius"/>
    </source>
</evidence>
<keyword evidence="7" id="KW-0472">Membrane</keyword>
<dbReference type="SUPFAM" id="SSF53092">
    <property type="entry name" value="Creatinase/prolidase N-terminal domain"/>
    <property type="match status" value="1"/>
</dbReference>
<dbReference type="InterPro" id="IPR001131">
    <property type="entry name" value="Peptidase_M24B_aminopep-P_CS"/>
</dbReference>
<dbReference type="Gene3D" id="3.40.350.10">
    <property type="entry name" value="Creatinase/prolidase N-terminal domain"/>
    <property type="match status" value="1"/>
</dbReference>
<dbReference type="InterPro" id="IPR000994">
    <property type="entry name" value="Pept_M24"/>
</dbReference>
<dbReference type="InterPro" id="IPR036005">
    <property type="entry name" value="Creatinase/aminopeptidase-like"/>
</dbReference>
<comment type="similarity">
    <text evidence="2 6">Belongs to the peptidase M24B family.</text>
</comment>
<evidence type="ECO:0000259" key="9">
    <source>
        <dbReference type="Pfam" id="PF05195"/>
    </source>
</evidence>
<dbReference type="AlphaFoldDB" id="A0AAD5T1N5"/>
<dbReference type="Pfam" id="PF00557">
    <property type="entry name" value="Peptidase_M24"/>
    <property type="match status" value="1"/>
</dbReference>
<accession>A0AAD5T1N5</accession>
<dbReference type="Proteomes" id="UP001211907">
    <property type="component" value="Unassembled WGS sequence"/>
</dbReference>
<comment type="caution">
    <text evidence="10">The sequence shown here is derived from an EMBL/GenBank/DDBJ whole genome shotgun (WGS) entry which is preliminary data.</text>
</comment>
<keyword evidence="7" id="KW-1133">Transmembrane helix</keyword>
<evidence type="ECO:0000313" key="10">
    <source>
        <dbReference type="EMBL" id="KAJ3124801.1"/>
    </source>
</evidence>
<sequence length="557" mass="62788">MKSPLPTSSATQNIRSDSPRRYVHGWENGRAFVFRAMFSFAALSSLLVVALGSFPGWVDWWRFFGRHRSLGDSCPFEQPDLSVPLFHATRPRLFASLARSFNGSVPHSIILPAAHHVLHAESDAEYMYWKQTANLKYLMDSYPIDGGVVVLNSKLEGYEIVVYLPEQNDRDIAFLGPLPSKEYIIKEYHVQNVFSIVDLPDHLSVKAKTNVEILTTVESVDLYNSLPANVVEKLARIDVAVAFSDVALQAFYQARFVKTKEELTRLVFASHLASWVHKRVEKYIAFSKEVNEIWLHTEFVRLSALCGGDIQSYEPIIGAGPNAATLHYRTGFNRAISHVPVKDETFVLIDAAPEFAGYTSDLTRTYARSRKWTKEMEEVFGIVNRVQTKFIHEYYNLGADWMTINQLSKVDLTNELVEAEFIFGSVEEALANNVAFIFMPHGLGHPVGLEVHDPTPSNFVRPLEQSGFAPPTELADYLLQTEKFHLAPYNVASYEVFKGHITTVEPGVYFIPKILEAAKNGPIGKYVNWEKIEHGDYVSLGGVRIEDVILIDHDGSK</sequence>
<dbReference type="EMBL" id="JADGJH010000649">
    <property type="protein sequence ID" value="KAJ3124801.1"/>
    <property type="molecule type" value="Genomic_DNA"/>
</dbReference>
<keyword evidence="7" id="KW-0812">Transmembrane</keyword>
<feature type="transmembrane region" description="Helical" evidence="7">
    <location>
        <begin position="32"/>
        <end position="58"/>
    </location>
</feature>
<feature type="non-terminal residue" evidence="10">
    <location>
        <position position="557"/>
    </location>
</feature>
<evidence type="ECO:0000313" key="11">
    <source>
        <dbReference type="Proteomes" id="UP001211907"/>
    </source>
</evidence>
<dbReference type="GO" id="GO:0070006">
    <property type="term" value="F:metalloaminopeptidase activity"/>
    <property type="evidence" value="ECO:0007669"/>
    <property type="project" value="InterPro"/>
</dbReference>
<feature type="domain" description="Peptidase M24" evidence="8">
    <location>
        <begin position="269"/>
        <end position="552"/>
    </location>
</feature>
<keyword evidence="3 6" id="KW-0479">Metal-binding</keyword>
<dbReference type="PANTHER" id="PTHR43226">
    <property type="entry name" value="XAA-PRO AMINOPEPTIDASE 3"/>
    <property type="match status" value="1"/>
</dbReference>
<evidence type="ECO:0000256" key="2">
    <source>
        <dbReference type="ARBA" id="ARBA00008766"/>
    </source>
</evidence>
<keyword evidence="4" id="KW-0378">Hydrolase</keyword>
<dbReference type="SUPFAM" id="SSF55920">
    <property type="entry name" value="Creatinase/aminopeptidase"/>
    <property type="match status" value="1"/>
</dbReference>
<feature type="domain" description="Aminopeptidase P N-terminal" evidence="9">
    <location>
        <begin position="90"/>
        <end position="208"/>
    </location>
</feature>
<keyword evidence="11" id="KW-1185">Reference proteome</keyword>
<organism evidence="10 11">
    <name type="scientific">Physocladia obscura</name>
    <dbReference type="NCBI Taxonomy" id="109957"/>
    <lineage>
        <taxon>Eukaryota</taxon>
        <taxon>Fungi</taxon>
        <taxon>Fungi incertae sedis</taxon>
        <taxon>Chytridiomycota</taxon>
        <taxon>Chytridiomycota incertae sedis</taxon>
        <taxon>Chytridiomycetes</taxon>
        <taxon>Chytridiales</taxon>
        <taxon>Chytriomycetaceae</taxon>
        <taxon>Physocladia</taxon>
    </lineage>
</organism>